<keyword evidence="3" id="KW-0378">Hydrolase</keyword>
<evidence type="ECO:0000256" key="3">
    <source>
        <dbReference type="ARBA" id="ARBA00022801"/>
    </source>
</evidence>
<comment type="similarity">
    <text evidence="1">Belongs to the DinB family.</text>
</comment>
<feature type="domain" description="RecJ OB" evidence="4">
    <location>
        <begin position="122"/>
        <end position="230"/>
    </location>
</feature>
<dbReference type="GO" id="GO:0016787">
    <property type="term" value="F:hydrolase activity"/>
    <property type="evidence" value="ECO:0007669"/>
    <property type="project" value="UniProtKB-KW"/>
</dbReference>
<proteinExistence type="inferred from homology"/>
<dbReference type="PANTHER" id="PTHR30255:SF2">
    <property type="entry name" value="SINGLE-STRANDED-DNA-SPECIFIC EXONUCLEASE RECJ"/>
    <property type="match status" value="1"/>
</dbReference>
<name>A0A7C4KK61_9CHLR</name>
<evidence type="ECO:0000313" key="5">
    <source>
        <dbReference type="EMBL" id="HGS21991.1"/>
    </source>
</evidence>
<dbReference type="InterPro" id="IPR007837">
    <property type="entry name" value="DinB"/>
</dbReference>
<evidence type="ECO:0000259" key="4">
    <source>
        <dbReference type="Pfam" id="PF17768"/>
    </source>
</evidence>
<protein>
    <recommendedName>
        <fullName evidence="4">RecJ OB domain-containing protein</fullName>
    </recommendedName>
</protein>
<dbReference type="PANTHER" id="PTHR30255">
    <property type="entry name" value="SINGLE-STRANDED-DNA-SPECIFIC EXONUCLEASE RECJ"/>
    <property type="match status" value="1"/>
</dbReference>
<sequence length="234" mass="26886">MGSFAQTQFQTLFAYHWHTTRRLLDCAANLNPAEVTANPGYGQGSIHTIFFHLLRTDYLWRVRLETGERPQPPAIEAYPTLESLREGFESEAQAWQAFLERLKLVAAAMELADSEDEELIQIDAELPLKFMNADLLNIVDLFEPYGEENEPLTFLVKNVKIIDISLMGKNEAKHVKLTIDAGAYKWPAVYWQAAEKVKRDFDLNDTVDMVFRVNRNYFNGNETPQLIITDIKRS</sequence>
<keyword evidence="2" id="KW-0479">Metal-binding</keyword>
<dbReference type="EMBL" id="DSYK01000442">
    <property type="protein sequence ID" value="HGS21991.1"/>
    <property type="molecule type" value="Genomic_DNA"/>
</dbReference>
<dbReference type="Pfam" id="PF05163">
    <property type="entry name" value="DinB"/>
    <property type="match status" value="1"/>
</dbReference>
<comment type="caution">
    <text evidence="5">The sequence shown here is derived from an EMBL/GenBank/DDBJ whole genome shotgun (WGS) entry which is preliminary data.</text>
</comment>
<evidence type="ECO:0000256" key="1">
    <source>
        <dbReference type="ARBA" id="ARBA00008635"/>
    </source>
</evidence>
<reference evidence="5" key="1">
    <citation type="journal article" date="2020" name="mSystems">
        <title>Genome- and Community-Level Interaction Insights into Carbon Utilization and Element Cycling Functions of Hydrothermarchaeota in Hydrothermal Sediment.</title>
        <authorList>
            <person name="Zhou Z."/>
            <person name="Liu Y."/>
            <person name="Xu W."/>
            <person name="Pan J."/>
            <person name="Luo Z.H."/>
            <person name="Li M."/>
        </authorList>
    </citation>
    <scope>NUCLEOTIDE SEQUENCE [LARGE SCALE GENOMIC DNA]</scope>
    <source>
        <strain evidence="5">SpSt-573</strain>
    </source>
</reference>
<dbReference type="InterPro" id="IPR041122">
    <property type="entry name" value="RecJ_OB"/>
</dbReference>
<dbReference type="InterPro" id="IPR051673">
    <property type="entry name" value="SSDNA_exonuclease_RecJ"/>
</dbReference>
<dbReference type="SUPFAM" id="SSF109854">
    <property type="entry name" value="DinB/YfiT-like putative metalloenzymes"/>
    <property type="match status" value="1"/>
</dbReference>
<dbReference type="Pfam" id="PF17768">
    <property type="entry name" value="RecJ_OB"/>
    <property type="match status" value="1"/>
</dbReference>
<accession>A0A7C4KK61</accession>
<dbReference type="GO" id="GO:0046872">
    <property type="term" value="F:metal ion binding"/>
    <property type="evidence" value="ECO:0007669"/>
    <property type="project" value="UniProtKB-KW"/>
</dbReference>
<dbReference type="AlphaFoldDB" id="A0A7C4KK61"/>
<dbReference type="Gene3D" id="2.40.50.460">
    <property type="match status" value="1"/>
</dbReference>
<gene>
    <name evidence="5" type="ORF">ENT37_08990</name>
</gene>
<evidence type="ECO:0000256" key="2">
    <source>
        <dbReference type="ARBA" id="ARBA00022723"/>
    </source>
</evidence>
<dbReference type="InterPro" id="IPR034660">
    <property type="entry name" value="DinB/YfiT-like"/>
</dbReference>
<organism evidence="5">
    <name type="scientific">Anaerolinea thermolimosa</name>
    <dbReference type="NCBI Taxonomy" id="229919"/>
    <lineage>
        <taxon>Bacteria</taxon>
        <taxon>Bacillati</taxon>
        <taxon>Chloroflexota</taxon>
        <taxon>Anaerolineae</taxon>
        <taxon>Anaerolineales</taxon>
        <taxon>Anaerolineaceae</taxon>
        <taxon>Anaerolinea</taxon>
    </lineage>
</organism>